<gene>
    <name evidence="2" type="ORF">DH2020_005081</name>
</gene>
<name>A0ABR0XRL4_REHGL</name>
<feature type="compositionally biased region" description="Basic residues" evidence="1">
    <location>
        <begin position="235"/>
        <end position="244"/>
    </location>
</feature>
<feature type="region of interest" description="Disordered" evidence="1">
    <location>
        <begin position="235"/>
        <end position="524"/>
    </location>
</feature>
<feature type="compositionally biased region" description="Basic residues" evidence="1">
    <location>
        <begin position="266"/>
        <end position="286"/>
    </location>
</feature>
<dbReference type="EMBL" id="JABTTQ020000003">
    <property type="protein sequence ID" value="KAK6161700.1"/>
    <property type="molecule type" value="Genomic_DNA"/>
</dbReference>
<feature type="compositionally biased region" description="Basic and acidic residues" evidence="1">
    <location>
        <begin position="410"/>
        <end position="425"/>
    </location>
</feature>
<evidence type="ECO:0000313" key="3">
    <source>
        <dbReference type="Proteomes" id="UP001318860"/>
    </source>
</evidence>
<dbReference type="PANTHER" id="PTHR34660:SF3">
    <property type="entry name" value="RRM DOMAIN-CONTAINING PROTEIN"/>
    <property type="match status" value="1"/>
</dbReference>
<reference evidence="2 3" key="1">
    <citation type="journal article" date="2021" name="Comput. Struct. Biotechnol. J.">
        <title>De novo genome assembly of the potent medicinal plant Rehmannia glutinosa using nanopore technology.</title>
        <authorList>
            <person name="Ma L."/>
            <person name="Dong C."/>
            <person name="Song C."/>
            <person name="Wang X."/>
            <person name="Zheng X."/>
            <person name="Niu Y."/>
            <person name="Chen S."/>
            <person name="Feng W."/>
        </authorList>
    </citation>
    <scope>NUCLEOTIDE SEQUENCE [LARGE SCALE GENOMIC DNA]</scope>
    <source>
        <strain evidence="2">DH-2019</strain>
    </source>
</reference>
<sequence length="724" mass="82136">MLVRVRGGNKIKPDPQADPSGGFNWKFRVFQALAGKNSTLQIGKLIEVGFDPKELKRSFLSCAMSRCFPFPPPGYERKHRPEDLDLLKEVSLVKQITLSSYTKLVYISDSGKILVLHMMISTYSFIGKFSDMHVRHVTYWQSILTSSSQKQLTRDFEEKEDDDEGYKSFDGEEDDGVIDSFQVEDDEFYAFTMIGIQPQRVQVDGLGKFTTCFASYKIGDGKQKTNSLLLAIAKRKEKKHKKEKKDKDRKKDKEKKEKDGSDEKHKDKKDRKEKHKDKKEKHRDKKKDKEDRGKDKEKSSISEESTVAGNEKISEGKLLHPKGHIKDKSSFPNEGKCSALLQGQNGGKPSQSSLPSQENEESKFVQELDRRIRDENSRGGQLPERVAVEDKSDQEMATRSAVRNSSGVLAEEKVDKNKKVDRKMDFQGGDNQNKRVDKKMDPQGLKNELSGNTMVQNLTPIAKSKVEGIPRPGQAKDRSKESHGKDKHKEKKDDKVKLKTENKKSEQDKLKDDGRNDLGGFAGNKSTDMLKNAISNVVNEGNIRKRKDMGTNGFLHVYREWKETRTFRIPTKPSHNEHAVTPNSVRVETKNQLMNGIFEAQKPSPSKPNPSAATMVSDQIAEASKIPRHNLKKAVTVSKMEEDPMAEASRRPPHPDSKYLAEVLTVPKMADWSENDEQDWLFSEKGPSRPKLESFGVNDNLRVWSEAIHIDSADVCALPYVIPY</sequence>
<comment type="caution">
    <text evidence="2">The sequence shown here is derived from an EMBL/GenBank/DDBJ whole genome shotgun (WGS) entry which is preliminary data.</text>
</comment>
<feature type="compositionally biased region" description="Basic and acidic residues" evidence="1">
    <location>
        <begin position="360"/>
        <end position="377"/>
    </location>
</feature>
<feature type="compositionally biased region" description="Basic and acidic residues" evidence="1">
    <location>
        <begin position="432"/>
        <end position="441"/>
    </location>
</feature>
<proteinExistence type="predicted"/>
<evidence type="ECO:0000313" key="2">
    <source>
        <dbReference type="EMBL" id="KAK6161700.1"/>
    </source>
</evidence>
<protein>
    <submittedName>
        <fullName evidence="2">Uncharacterized protein</fullName>
    </submittedName>
</protein>
<feature type="compositionally biased region" description="Basic and acidic residues" evidence="1">
    <location>
        <begin position="287"/>
        <end position="301"/>
    </location>
</feature>
<accession>A0ABR0XRL4</accession>
<dbReference type="Proteomes" id="UP001318860">
    <property type="component" value="Unassembled WGS sequence"/>
</dbReference>
<feature type="compositionally biased region" description="Basic and acidic residues" evidence="1">
    <location>
        <begin position="245"/>
        <end position="265"/>
    </location>
</feature>
<dbReference type="PANTHER" id="PTHR34660">
    <property type="entry name" value="MYB-LIKE PROTEIN X"/>
    <property type="match status" value="1"/>
</dbReference>
<feature type="compositionally biased region" description="Polar residues" evidence="1">
    <location>
        <begin position="449"/>
        <end position="459"/>
    </location>
</feature>
<feature type="compositionally biased region" description="Basic and acidic residues" evidence="1">
    <location>
        <begin position="312"/>
        <end position="329"/>
    </location>
</feature>
<feature type="compositionally biased region" description="Basic and acidic residues" evidence="1">
    <location>
        <begin position="491"/>
        <end position="516"/>
    </location>
</feature>
<feature type="compositionally biased region" description="Basic and acidic residues" evidence="1">
    <location>
        <begin position="464"/>
        <end position="484"/>
    </location>
</feature>
<feature type="compositionally biased region" description="Polar residues" evidence="1">
    <location>
        <begin position="397"/>
        <end position="407"/>
    </location>
</feature>
<organism evidence="2 3">
    <name type="scientific">Rehmannia glutinosa</name>
    <name type="common">Chinese foxglove</name>
    <dbReference type="NCBI Taxonomy" id="99300"/>
    <lineage>
        <taxon>Eukaryota</taxon>
        <taxon>Viridiplantae</taxon>
        <taxon>Streptophyta</taxon>
        <taxon>Embryophyta</taxon>
        <taxon>Tracheophyta</taxon>
        <taxon>Spermatophyta</taxon>
        <taxon>Magnoliopsida</taxon>
        <taxon>eudicotyledons</taxon>
        <taxon>Gunneridae</taxon>
        <taxon>Pentapetalae</taxon>
        <taxon>asterids</taxon>
        <taxon>lamiids</taxon>
        <taxon>Lamiales</taxon>
        <taxon>Orobanchaceae</taxon>
        <taxon>Rehmannieae</taxon>
        <taxon>Rehmannia</taxon>
    </lineage>
</organism>
<keyword evidence="3" id="KW-1185">Reference proteome</keyword>
<evidence type="ECO:0000256" key="1">
    <source>
        <dbReference type="SAM" id="MobiDB-lite"/>
    </source>
</evidence>
<feature type="compositionally biased region" description="Basic and acidic residues" evidence="1">
    <location>
        <begin position="386"/>
        <end position="396"/>
    </location>
</feature>
<feature type="compositionally biased region" description="Polar residues" evidence="1">
    <location>
        <begin position="341"/>
        <end position="357"/>
    </location>
</feature>